<dbReference type="PANTHER" id="PTHR36933">
    <property type="entry name" value="SLL0788 PROTEIN"/>
    <property type="match status" value="1"/>
</dbReference>
<feature type="domain" description="DUF305" evidence="2">
    <location>
        <begin position="82"/>
        <end position="226"/>
    </location>
</feature>
<evidence type="ECO:0000313" key="3">
    <source>
        <dbReference type="EMBL" id="CCH57641.1"/>
    </source>
</evidence>
<dbReference type="RefSeq" id="WP_015056976.1">
    <property type="nucleotide sequence ID" value="NC_019017.1"/>
</dbReference>
<sequence>MKQMFLVNKTLAVLSLAATLALTSCSKIDSTDVAPGEETEIDFSARKSSDDPNDQAFDREMTRIFREMQRMVNDMPMTGDPDMDFAMMMSMHHQLGIDVGNAELRYGKHPEGKELAEESNRGNAESRERLQSYLRQHPAPERIDPNVYQQFMREMRTAMQTMNRSFRRVPNTPDVDIDFARKLLEHHEGAIDMANIQLKYGNDRAPLDEGKIIIISQGAEIIELAEFVNEHGIPNTTEPLSDDE</sequence>
<dbReference type="Pfam" id="PF03713">
    <property type="entry name" value="DUF305"/>
    <property type="match status" value="1"/>
</dbReference>
<proteinExistence type="predicted"/>
<dbReference type="PANTHER" id="PTHR36933:SF1">
    <property type="entry name" value="SLL0788 PROTEIN"/>
    <property type="match status" value="1"/>
</dbReference>
<feature type="chain" id="PRO_5003659251" description="DUF305 domain-containing protein" evidence="1">
    <location>
        <begin position="27"/>
        <end position="244"/>
    </location>
</feature>
<feature type="signal peptide" evidence="1">
    <location>
        <begin position="1"/>
        <end position="26"/>
    </location>
</feature>
<protein>
    <recommendedName>
        <fullName evidence="2">DUF305 domain-containing protein</fullName>
    </recommendedName>
</protein>
<dbReference type="PROSITE" id="PS51257">
    <property type="entry name" value="PROKAR_LIPOPROTEIN"/>
    <property type="match status" value="1"/>
</dbReference>
<evidence type="ECO:0000256" key="1">
    <source>
        <dbReference type="SAM" id="SignalP"/>
    </source>
</evidence>
<gene>
    <name evidence="3" type="ORF">BN8_p06842</name>
</gene>
<dbReference type="AlphaFoldDB" id="I2GU40"/>
<dbReference type="InterPro" id="IPR012347">
    <property type="entry name" value="Ferritin-like"/>
</dbReference>
<geneLocation type="plasmid" evidence="3 4">
    <name>pFLIM01</name>
</geneLocation>
<dbReference type="OrthoDB" id="8603558at2"/>
<keyword evidence="3" id="KW-0614">Plasmid</keyword>
<name>I2GU40_9BACT</name>
<evidence type="ECO:0000259" key="2">
    <source>
        <dbReference type="Pfam" id="PF03713"/>
    </source>
</evidence>
<dbReference type="EMBL" id="HE805916">
    <property type="protein sequence ID" value="CCH57641.1"/>
    <property type="molecule type" value="Genomic_DNA"/>
</dbReference>
<dbReference type="Gene3D" id="1.20.1260.10">
    <property type="match status" value="1"/>
</dbReference>
<keyword evidence="1" id="KW-0732">Signal</keyword>
<keyword evidence="4" id="KW-1185">Reference proteome</keyword>
<dbReference type="Proteomes" id="UP000009309">
    <property type="component" value="Plasmid pFLIM01"/>
</dbReference>
<evidence type="ECO:0000313" key="4">
    <source>
        <dbReference type="Proteomes" id="UP000009309"/>
    </source>
</evidence>
<accession>I2GU40</accession>
<organism evidence="3 4">
    <name type="scientific">Fibrisoma limi BUZ 3</name>
    <dbReference type="NCBI Taxonomy" id="1185876"/>
    <lineage>
        <taxon>Bacteria</taxon>
        <taxon>Pseudomonadati</taxon>
        <taxon>Bacteroidota</taxon>
        <taxon>Cytophagia</taxon>
        <taxon>Cytophagales</taxon>
        <taxon>Spirosomataceae</taxon>
        <taxon>Fibrisoma</taxon>
    </lineage>
</organism>
<dbReference type="InterPro" id="IPR005183">
    <property type="entry name" value="DUF305_CopM-like"/>
</dbReference>
<reference evidence="3 4" key="1">
    <citation type="journal article" date="2012" name="J. Bacteriol.">
        <title>Genome Sequence of the Filamentous Bacterium Fibrisoma limi BUZ 3T.</title>
        <authorList>
            <person name="Filippini M."/>
            <person name="Qi W."/>
            <person name="Jaenicke S."/>
            <person name="Goesmann A."/>
            <person name="Smits T.H."/>
            <person name="Bagheri H.C."/>
        </authorList>
    </citation>
    <scope>NUCLEOTIDE SEQUENCE [LARGE SCALE GENOMIC DNA]</scope>
    <source>
        <strain evidence="4">BUZ 3T</strain>
        <plasmid evidence="3 4">pFLIM01</plasmid>
    </source>
</reference>